<evidence type="ECO:0000259" key="3">
    <source>
        <dbReference type="PROSITE" id="PS50977"/>
    </source>
</evidence>
<dbReference type="RefSeq" id="WP_166249556.1">
    <property type="nucleotide sequence ID" value="NZ_CP049616.1"/>
</dbReference>
<dbReference type="InterPro" id="IPR001647">
    <property type="entry name" value="HTH_TetR"/>
</dbReference>
<dbReference type="SUPFAM" id="SSF46689">
    <property type="entry name" value="Homeodomain-like"/>
    <property type="match status" value="1"/>
</dbReference>
<dbReference type="PRINTS" id="PR00455">
    <property type="entry name" value="HTHTETR"/>
</dbReference>
<dbReference type="Gene3D" id="1.10.357.10">
    <property type="entry name" value="Tetracycline Repressor, domain 2"/>
    <property type="match status" value="1"/>
</dbReference>
<dbReference type="InterPro" id="IPR009057">
    <property type="entry name" value="Homeodomain-like_sf"/>
</dbReference>
<proteinExistence type="predicted"/>
<sequence>MQRNELHEHIISSAGDLFYSQGYNSTGVNEIITKCDIAKATLYSHFKSKEDICIAYLNQRHVGFMDTLKSYVESRSKGKNQLLAIFDLLRDMYLEENFQGCWGLKTLGELSPDQTAILSVIQQQKKELLLYLGEIVGDNISNLSKAETEKISGGLYLLYESAVTESHLFKNDWPIFMAKSIAPSLFMDAELV</sequence>
<protein>
    <submittedName>
        <fullName evidence="4">TetR/AcrR family transcriptional regulator</fullName>
    </submittedName>
</protein>
<organism evidence="4 5">
    <name type="scientific">Flagellimonas oceani</name>
    <dbReference type="NCBI Taxonomy" id="2698672"/>
    <lineage>
        <taxon>Bacteria</taxon>
        <taxon>Pseudomonadati</taxon>
        <taxon>Bacteroidota</taxon>
        <taxon>Flavobacteriia</taxon>
        <taxon>Flavobacteriales</taxon>
        <taxon>Flavobacteriaceae</taxon>
        <taxon>Flagellimonas</taxon>
    </lineage>
</organism>
<dbReference type="PANTHER" id="PTHR43479">
    <property type="entry name" value="ACREF/ENVCD OPERON REPRESSOR-RELATED"/>
    <property type="match status" value="1"/>
</dbReference>
<dbReference type="GO" id="GO:0003677">
    <property type="term" value="F:DNA binding"/>
    <property type="evidence" value="ECO:0007669"/>
    <property type="project" value="UniProtKB-UniRule"/>
</dbReference>
<keyword evidence="1 2" id="KW-0238">DNA-binding</keyword>
<feature type="domain" description="HTH tetR-type" evidence="3">
    <location>
        <begin position="4"/>
        <end position="64"/>
    </location>
</feature>
<dbReference type="AlphaFoldDB" id="A0A6G7J6H3"/>
<keyword evidence="5" id="KW-1185">Reference proteome</keyword>
<feature type="DNA-binding region" description="H-T-H motif" evidence="2">
    <location>
        <begin position="27"/>
        <end position="46"/>
    </location>
</feature>
<dbReference type="PROSITE" id="PS50977">
    <property type="entry name" value="HTH_TETR_2"/>
    <property type="match status" value="1"/>
</dbReference>
<dbReference type="EMBL" id="CP049616">
    <property type="protein sequence ID" value="QII46178.1"/>
    <property type="molecule type" value="Genomic_DNA"/>
</dbReference>
<dbReference type="PANTHER" id="PTHR43479:SF11">
    <property type="entry name" value="ACREF_ENVCD OPERON REPRESSOR-RELATED"/>
    <property type="match status" value="1"/>
</dbReference>
<accession>A0A6G7J6H3</accession>
<dbReference type="InterPro" id="IPR050624">
    <property type="entry name" value="HTH-type_Tx_Regulator"/>
</dbReference>
<dbReference type="Pfam" id="PF00440">
    <property type="entry name" value="TetR_N"/>
    <property type="match status" value="1"/>
</dbReference>
<dbReference type="Proteomes" id="UP000502928">
    <property type="component" value="Chromosome"/>
</dbReference>
<gene>
    <name evidence="4" type="ORF">GVT53_16330</name>
</gene>
<name>A0A6G7J6H3_9FLAO</name>
<evidence type="ECO:0000313" key="5">
    <source>
        <dbReference type="Proteomes" id="UP000502928"/>
    </source>
</evidence>
<evidence type="ECO:0000313" key="4">
    <source>
        <dbReference type="EMBL" id="QII46178.1"/>
    </source>
</evidence>
<evidence type="ECO:0000256" key="1">
    <source>
        <dbReference type="ARBA" id="ARBA00023125"/>
    </source>
</evidence>
<dbReference type="KEGG" id="mut:GVT53_16330"/>
<evidence type="ECO:0000256" key="2">
    <source>
        <dbReference type="PROSITE-ProRule" id="PRU00335"/>
    </source>
</evidence>
<reference evidence="4 5" key="1">
    <citation type="submission" date="2020-02" db="EMBL/GenBank/DDBJ databases">
        <title>Complete genome of Muricauda sp. 501str8.</title>
        <authorList>
            <person name="Dong B."/>
            <person name="Zhu S."/>
            <person name="Yang J."/>
            <person name="Chen J."/>
        </authorList>
    </citation>
    <scope>NUCLEOTIDE SEQUENCE [LARGE SCALE GENOMIC DNA]</scope>
    <source>
        <strain evidence="4 5">501str8</strain>
    </source>
</reference>